<dbReference type="InterPro" id="IPR000489">
    <property type="entry name" value="Pterin-binding_dom"/>
</dbReference>
<dbReference type="NCBIfam" id="TIGR01496">
    <property type="entry name" value="DHPS"/>
    <property type="match status" value="1"/>
</dbReference>
<dbReference type="InterPro" id="IPR006390">
    <property type="entry name" value="DHP_synth_dom"/>
</dbReference>
<dbReference type="CDD" id="cd00739">
    <property type="entry name" value="DHPS"/>
    <property type="match status" value="1"/>
</dbReference>
<dbReference type="GO" id="GO:0046654">
    <property type="term" value="P:tetrahydrofolate biosynthetic process"/>
    <property type="evidence" value="ECO:0007669"/>
    <property type="project" value="TreeGrafter"/>
</dbReference>
<comment type="pathway">
    <text evidence="3">Cofactor biosynthesis; tetrahydrofolate biosynthesis; 7,8-dihydrofolate from 2-amino-4-hydroxy-6-hydroxymethyl-7,8-dihydropteridine diphosphate and 4-aminobenzoate: step 1/2.</text>
</comment>
<proteinExistence type="predicted"/>
<dbReference type="RefSeq" id="WP_101357490.1">
    <property type="nucleotide sequence ID" value="NZ_NKXO01000003.1"/>
</dbReference>
<feature type="domain" description="Pterin-binding" evidence="9">
    <location>
        <begin position="17"/>
        <end position="269"/>
    </location>
</feature>
<evidence type="ECO:0000256" key="2">
    <source>
        <dbReference type="ARBA" id="ARBA00001946"/>
    </source>
</evidence>
<dbReference type="Pfam" id="PF00809">
    <property type="entry name" value="Pterin_bind"/>
    <property type="match status" value="1"/>
</dbReference>
<keyword evidence="6" id="KW-0479">Metal-binding</keyword>
<dbReference type="GO" id="GO:0005829">
    <property type="term" value="C:cytosol"/>
    <property type="evidence" value="ECO:0007669"/>
    <property type="project" value="TreeGrafter"/>
</dbReference>
<organism evidence="10 11">
    <name type="scientific">Raineya orbicola</name>
    <dbReference type="NCBI Taxonomy" id="2016530"/>
    <lineage>
        <taxon>Bacteria</taxon>
        <taxon>Pseudomonadati</taxon>
        <taxon>Bacteroidota</taxon>
        <taxon>Cytophagia</taxon>
        <taxon>Cytophagales</taxon>
        <taxon>Raineyaceae</taxon>
        <taxon>Raineya</taxon>
    </lineage>
</organism>
<comment type="cofactor">
    <cofactor evidence="2">
        <name>Mg(2+)</name>
        <dbReference type="ChEBI" id="CHEBI:18420"/>
    </cofactor>
</comment>
<evidence type="ECO:0000256" key="1">
    <source>
        <dbReference type="ARBA" id="ARBA00000012"/>
    </source>
</evidence>
<keyword evidence="11" id="KW-1185">Reference proteome</keyword>
<dbReference type="OrthoDB" id="9811744at2"/>
<dbReference type="GO" id="GO:0046656">
    <property type="term" value="P:folic acid biosynthetic process"/>
    <property type="evidence" value="ECO:0007669"/>
    <property type="project" value="UniProtKB-KW"/>
</dbReference>
<dbReference type="InterPro" id="IPR045031">
    <property type="entry name" value="DHP_synth-like"/>
</dbReference>
<dbReference type="EMBL" id="NKXO01000003">
    <property type="protein sequence ID" value="PKQ70684.1"/>
    <property type="molecule type" value="Genomic_DNA"/>
</dbReference>
<evidence type="ECO:0000256" key="4">
    <source>
        <dbReference type="ARBA" id="ARBA00012458"/>
    </source>
</evidence>
<keyword evidence="7" id="KW-0460">Magnesium</keyword>
<gene>
    <name evidence="10" type="ORF">Rain11_0221</name>
</gene>
<evidence type="ECO:0000313" key="11">
    <source>
        <dbReference type="Proteomes" id="UP000233387"/>
    </source>
</evidence>
<reference evidence="10 11" key="1">
    <citation type="submission" date="2017-06" db="EMBL/GenBank/DDBJ databases">
        <title>Raineya orbicola gen. nov., sp. nov. a slightly thermophilic bacterium of the phylum Bacteroidetes and the description of Raineyaceae fam. nov.</title>
        <authorList>
            <person name="Albuquerque L."/>
            <person name="Polonia A.R.M."/>
            <person name="Barroso C."/>
            <person name="Froufe H.J.C."/>
            <person name="Lage O."/>
            <person name="Lobo-Da-Cunha A."/>
            <person name="Egas C."/>
            <person name="Da Costa M.S."/>
        </authorList>
    </citation>
    <scope>NUCLEOTIDE SEQUENCE [LARGE SCALE GENOMIC DNA]</scope>
    <source>
        <strain evidence="10 11">SPSPC-11</strain>
    </source>
</reference>
<dbReference type="GO" id="GO:0004156">
    <property type="term" value="F:dihydropteroate synthase activity"/>
    <property type="evidence" value="ECO:0007669"/>
    <property type="project" value="UniProtKB-EC"/>
</dbReference>
<dbReference type="AlphaFoldDB" id="A0A2N3IK51"/>
<dbReference type="SUPFAM" id="SSF51717">
    <property type="entry name" value="Dihydropteroate synthetase-like"/>
    <property type="match status" value="1"/>
</dbReference>
<dbReference type="PROSITE" id="PS00793">
    <property type="entry name" value="DHPS_2"/>
    <property type="match status" value="1"/>
</dbReference>
<accession>A0A2N3IK51</accession>
<evidence type="ECO:0000256" key="5">
    <source>
        <dbReference type="ARBA" id="ARBA00022679"/>
    </source>
</evidence>
<sequence>MNFSLESKGRLLLLDKPCIMGILNLTPDSFFEGSRQKNIDELLKNAEKMLSEGANILDIGGYSTRPGASEVSLQEELQRVIPAIEAIRRNFPDNLISVDTFRAEVAQRAIESGANIINDVSGGELDKKMFETVAHLQVPYILMHSRGNPQTMSQMCHYENILLEILHFFEQKIKKLRILGVKDIIIDVGFGFAKNINQNFFLLKNLSYFQILQVPLLVGISRKSMIYKTLSISPYEALNGTTALNMFALMQGAKILRVHDVKEAKETILLYRKLLES</sequence>
<dbReference type="Proteomes" id="UP000233387">
    <property type="component" value="Unassembled WGS sequence"/>
</dbReference>
<dbReference type="PANTHER" id="PTHR20941:SF1">
    <property type="entry name" value="FOLIC ACID SYNTHESIS PROTEIN FOL1"/>
    <property type="match status" value="1"/>
</dbReference>
<comment type="catalytic activity">
    <reaction evidence="1">
        <text>(7,8-dihydropterin-6-yl)methyl diphosphate + 4-aminobenzoate = 7,8-dihydropteroate + diphosphate</text>
        <dbReference type="Rhea" id="RHEA:19949"/>
        <dbReference type="ChEBI" id="CHEBI:17836"/>
        <dbReference type="ChEBI" id="CHEBI:17839"/>
        <dbReference type="ChEBI" id="CHEBI:33019"/>
        <dbReference type="ChEBI" id="CHEBI:72950"/>
        <dbReference type="EC" id="2.5.1.15"/>
    </reaction>
</comment>
<evidence type="ECO:0000256" key="6">
    <source>
        <dbReference type="ARBA" id="ARBA00022723"/>
    </source>
</evidence>
<comment type="caution">
    <text evidence="10">The sequence shown here is derived from an EMBL/GenBank/DDBJ whole genome shotgun (WGS) entry which is preliminary data.</text>
</comment>
<keyword evidence="5" id="KW-0808">Transferase</keyword>
<evidence type="ECO:0000256" key="3">
    <source>
        <dbReference type="ARBA" id="ARBA00004763"/>
    </source>
</evidence>
<dbReference type="PANTHER" id="PTHR20941">
    <property type="entry name" value="FOLATE SYNTHESIS PROTEINS"/>
    <property type="match status" value="1"/>
</dbReference>
<evidence type="ECO:0000256" key="8">
    <source>
        <dbReference type="ARBA" id="ARBA00022909"/>
    </source>
</evidence>
<name>A0A2N3IK51_9BACT</name>
<keyword evidence="8" id="KW-0289">Folate biosynthesis</keyword>
<protein>
    <recommendedName>
        <fullName evidence="4">dihydropteroate synthase</fullName>
        <ecNumber evidence="4">2.5.1.15</ecNumber>
    </recommendedName>
</protein>
<evidence type="ECO:0000256" key="7">
    <source>
        <dbReference type="ARBA" id="ARBA00022842"/>
    </source>
</evidence>
<dbReference type="Gene3D" id="3.20.20.20">
    <property type="entry name" value="Dihydropteroate synthase-like"/>
    <property type="match status" value="1"/>
</dbReference>
<evidence type="ECO:0000259" key="9">
    <source>
        <dbReference type="PROSITE" id="PS50972"/>
    </source>
</evidence>
<dbReference type="InterPro" id="IPR011005">
    <property type="entry name" value="Dihydropteroate_synth-like_sf"/>
</dbReference>
<dbReference type="PROSITE" id="PS50972">
    <property type="entry name" value="PTERIN_BINDING"/>
    <property type="match status" value="1"/>
</dbReference>
<dbReference type="EC" id="2.5.1.15" evidence="4"/>
<dbReference type="GO" id="GO:0046872">
    <property type="term" value="F:metal ion binding"/>
    <property type="evidence" value="ECO:0007669"/>
    <property type="project" value="UniProtKB-KW"/>
</dbReference>
<evidence type="ECO:0000313" key="10">
    <source>
        <dbReference type="EMBL" id="PKQ70684.1"/>
    </source>
</evidence>